<dbReference type="HOGENOM" id="CLU_1287592_0_0_10"/>
<dbReference type="KEGG" id="mro:MROS_0171"/>
<organism evidence="1 2">
    <name type="scientific">Melioribacter roseus (strain DSM 23840 / JCM 17771 / VKM B-2668 / P3M-2)</name>
    <dbReference type="NCBI Taxonomy" id="1191523"/>
    <lineage>
        <taxon>Bacteria</taxon>
        <taxon>Pseudomonadati</taxon>
        <taxon>Ignavibacteriota</taxon>
        <taxon>Ignavibacteria</taxon>
        <taxon>Ignavibacteriales</taxon>
        <taxon>Melioribacteraceae</taxon>
        <taxon>Melioribacter</taxon>
    </lineage>
</organism>
<dbReference type="InterPro" id="IPR027304">
    <property type="entry name" value="Trigger_fact/SurA_dom_sf"/>
</dbReference>
<evidence type="ECO:0008006" key="3">
    <source>
        <dbReference type="Google" id="ProtNLM"/>
    </source>
</evidence>
<dbReference type="STRING" id="1191523.MROS_0171"/>
<reference evidence="1 2" key="1">
    <citation type="journal article" date="2013" name="PLoS ONE">
        <title>Genomic analysis of Melioribacter roseus, facultatively anaerobic organotrophic bacterium representing a novel deep lineage within Bacteriodetes/Chlorobi group.</title>
        <authorList>
            <person name="Kadnikov V.V."/>
            <person name="Mardanov A.V."/>
            <person name="Podosokorskaya O.A."/>
            <person name="Gavrilov S.N."/>
            <person name="Kublanov I.V."/>
            <person name="Beletsky A.V."/>
            <person name="Bonch-Osmolovskaya E.A."/>
            <person name="Ravin N.V."/>
        </authorList>
    </citation>
    <scope>NUCLEOTIDE SEQUENCE [LARGE SCALE GENOMIC DNA]</scope>
    <source>
        <strain evidence="2">JCM 17771 / P3M-2</strain>
    </source>
</reference>
<dbReference type="eggNOG" id="COG0760">
    <property type="taxonomic scope" value="Bacteria"/>
</dbReference>
<proteinExistence type="predicted"/>
<dbReference type="SUPFAM" id="SSF109998">
    <property type="entry name" value="Triger factor/SurA peptide-binding domain-like"/>
    <property type="match status" value="1"/>
</dbReference>
<evidence type="ECO:0000313" key="1">
    <source>
        <dbReference type="EMBL" id="AFN73415.1"/>
    </source>
</evidence>
<dbReference type="Proteomes" id="UP000009011">
    <property type="component" value="Chromosome"/>
</dbReference>
<evidence type="ECO:0000313" key="2">
    <source>
        <dbReference type="Proteomes" id="UP000009011"/>
    </source>
</evidence>
<accession>I6Z2S3</accession>
<protein>
    <recommendedName>
        <fullName evidence="3">PpiC domain-containing protein</fullName>
    </recommendedName>
</protein>
<name>I6Z2S3_MELRP</name>
<gene>
    <name evidence="1" type="ordered locus">MROS_0171</name>
</gene>
<sequence>MLTLLLVACEQKREIGDEVVRIDDAVLTEEDIEKEIGEGASRSMYREQFINDWIEKEVLYRKAIEEGVTESDYYVGLIDNSKKELAGAILIEKYLKENPVNIEENDLIDFYDKYKQDFVLQQDAYILNYISFNNSESAREFRRILIESDWNRALNVFRDNKSIIENETDKLFYDYQITPVALNRIVKNLYENEVSVVTEVNPGKYVVAQFLKKI</sequence>
<dbReference type="EMBL" id="CP003557">
    <property type="protein sequence ID" value="AFN73415.1"/>
    <property type="molecule type" value="Genomic_DNA"/>
</dbReference>
<dbReference type="AlphaFoldDB" id="I6Z2S3"/>
<keyword evidence="2" id="KW-1185">Reference proteome</keyword>